<gene>
    <name evidence="2" type="ORF">GHJ91_21680</name>
</gene>
<dbReference type="EMBL" id="WISB01000123">
    <property type="protein sequence ID" value="MQW71691.1"/>
    <property type="molecule type" value="Genomic_DNA"/>
</dbReference>
<comment type="caution">
    <text evidence="2">The sequence shown here is derived from an EMBL/GenBank/DDBJ whole genome shotgun (WGS) entry which is preliminary data.</text>
</comment>
<name>A0A6G1WPQ2_9HYPH</name>
<keyword evidence="1" id="KW-0812">Transmembrane</keyword>
<dbReference type="RefSeq" id="WP_153317169.1">
    <property type="nucleotide sequence ID" value="NZ_CP140924.1"/>
</dbReference>
<proteinExistence type="predicted"/>
<evidence type="ECO:0000256" key="1">
    <source>
        <dbReference type="SAM" id="Phobius"/>
    </source>
</evidence>
<evidence type="ECO:0008006" key="3">
    <source>
        <dbReference type="Google" id="ProtNLM"/>
    </source>
</evidence>
<reference evidence="2" key="1">
    <citation type="journal article" date="2013" name="Genome Biol.">
        <title>Comparative genomics of the core and accessory genomes of 48 Sinorhizobium strains comprising five genospecies.</title>
        <authorList>
            <person name="Sugawara M."/>
            <person name="Epstein B."/>
            <person name="Badgley B.D."/>
            <person name="Unno T."/>
            <person name="Xu L."/>
            <person name="Reese J."/>
            <person name="Gyaneshwar P."/>
            <person name="Denny R."/>
            <person name="Mudge J."/>
            <person name="Bharti A.K."/>
            <person name="Farmer A.D."/>
            <person name="May G.D."/>
            <person name="Woodward J.E."/>
            <person name="Medigue C."/>
            <person name="Vallenet D."/>
            <person name="Lajus A."/>
            <person name="Rouy Z."/>
            <person name="Martinez-Vaz B."/>
            <person name="Tiffin P."/>
            <person name="Young N.D."/>
            <person name="Sadowsky M.J."/>
        </authorList>
    </citation>
    <scope>NUCLEOTIDE SEQUENCE</scope>
    <source>
        <strain evidence="2">M1</strain>
    </source>
</reference>
<accession>A0A6G1WPQ2</accession>
<feature type="transmembrane region" description="Helical" evidence="1">
    <location>
        <begin position="12"/>
        <end position="32"/>
    </location>
</feature>
<protein>
    <recommendedName>
        <fullName evidence="3">Transmembrane protein</fullName>
    </recommendedName>
</protein>
<dbReference type="AlphaFoldDB" id="A0A6G1WPQ2"/>
<keyword evidence="1" id="KW-1133">Transmembrane helix</keyword>
<sequence length="108" mass="12147">MTQRLPSAWRLPVLSLAIVLVVIFGFGIHGRINSAMLLGDMNLSSDVDVTIGLSFEPERFHLEKFQDTGRYQGWSDGRALILSADPEALRKLARNYWIGTIEPYEAPE</sequence>
<organism evidence="2">
    <name type="scientific">Sinorhizobium medicae</name>
    <dbReference type="NCBI Taxonomy" id="110321"/>
    <lineage>
        <taxon>Bacteria</taxon>
        <taxon>Pseudomonadati</taxon>
        <taxon>Pseudomonadota</taxon>
        <taxon>Alphaproteobacteria</taxon>
        <taxon>Hyphomicrobiales</taxon>
        <taxon>Rhizobiaceae</taxon>
        <taxon>Sinorhizobium/Ensifer group</taxon>
        <taxon>Sinorhizobium</taxon>
    </lineage>
</organism>
<keyword evidence="1" id="KW-0472">Membrane</keyword>
<evidence type="ECO:0000313" key="2">
    <source>
        <dbReference type="EMBL" id="MQW71691.1"/>
    </source>
</evidence>